<evidence type="ECO:0000256" key="5">
    <source>
        <dbReference type="ARBA" id="ARBA00021214"/>
    </source>
</evidence>
<evidence type="ECO:0000256" key="3">
    <source>
        <dbReference type="ARBA" id="ARBA00011245"/>
    </source>
</evidence>
<feature type="domain" description="Amidohydrolase-related" evidence="12">
    <location>
        <begin position="26"/>
        <end position="353"/>
    </location>
</feature>
<dbReference type="InterPro" id="IPR032465">
    <property type="entry name" value="ACMSD"/>
</dbReference>
<reference evidence="13 14" key="1">
    <citation type="submission" date="2014-02" db="EMBL/GenBank/DDBJ databases">
        <title>Single nucleus genome sequencing reveals high similarity among nuclei of an endomycorrhizal fungus.</title>
        <authorList>
            <person name="Lin K."/>
            <person name="Geurts R."/>
            <person name="Zhang Z."/>
            <person name="Limpens E."/>
            <person name="Saunders D.G."/>
            <person name="Mu D."/>
            <person name="Pang E."/>
            <person name="Cao H."/>
            <person name="Cha H."/>
            <person name="Lin T."/>
            <person name="Zhou Q."/>
            <person name="Shang Y."/>
            <person name="Li Y."/>
            <person name="Ivanov S."/>
            <person name="Sharma T."/>
            <person name="Velzen R.V."/>
            <person name="Ruijter N.D."/>
            <person name="Aanen D.K."/>
            <person name="Win J."/>
            <person name="Kamoun S."/>
            <person name="Bisseling T."/>
            <person name="Huang S."/>
        </authorList>
    </citation>
    <scope>NUCLEOTIDE SEQUENCE [LARGE SCALE GENOMIC DNA]</scope>
    <source>
        <strain evidence="14">DAOM197198w</strain>
    </source>
</reference>
<dbReference type="AlphaFoldDB" id="A0A015K707"/>
<comment type="pathway">
    <text evidence="1">Secondary metabolite metabolism; quinolate metabolism.</text>
</comment>
<dbReference type="Pfam" id="PF04909">
    <property type="entry name" value="Amidohydro_2"/>
    <property type="match status" value="1"/>
</dbReference>
<dbReference type="GO" id="GO:0001760">
    <property type="term" value="F:aminocarboxymuconate-semialdehyde decarboxylase activity"/>
    <property type="evidence" value="ECO:0007669"/>
    <property type="project" value="UniProtKB-EC"/>
</dbReference>
<dbReference type="SMR" id="A0A015K707"/>
<dbReference type="EMBL" id="JEMT01028281">
    <property type="protein sequence ID" value="EXX55201.1"/>
    <property type="molecule type" value="Genomic_DNA"/>
</dbReference>
<proteinExistence type="inferred from homology"/>
<keyword evidence="6" id="KW-0479">Metal-binding</keyword>
<comment type="subunit">
    <text evidence="3">Monomer.</text>
</comment>
<dbReference type="GO" id="GO:0019748">
    <property type="term" value="P:secondary metabolic process"/>
    <property type="evidence" value="ECO:0007669"/>
    <property type="project" value="TreeGrafter"/>
</dbReference>
<evidence type="ECO:0000313" key="14">
    <source>
        <dbReference type="Proteomes" id="UP000022910"/>
    </source>
</evidence>
<dbReference type="Gene3D" id="3.20.20.140">
    <property type="entry name" value="Metal-dependent hydrolases"/>
    <property type="match status" value="1"/>
</dbReference>
<evidence type="ECO:0000256" key="1">
    <source>
        <dbReference type="ARBA" id="ARBA00005079"/>
    </source>
</evidence>
<dbReference type="HOGENOM" id="CLU_039329_1_2_1"/>
<evidence type="ECO:0000256" key="4">
    <source>
        <dbReference type="ARBA" id="ARBA00012365"/>
    </source>
</evidence>
<dbReference type="STRING" id="1432141.A0A015K707"/>
<dbReference type="GO" id="GO:0170033">
    <property type="term" value="P:L-amino acid metabolic process"/>
    <property type="evidence" value="ECO:0007669"/>
    <property type="project" value="UniProtKB-ARBA"/>
</dbReference>
<dbReference type="OMA" id="QDPDAAC"/>
<dbReference type="PANTHER" id="PTHR21240:SF27">
    <property type="entry name" value="2-AMINO-3-CARBOXYMUCONATE-6-SEMIALDEHYDE DECARBOXYLASE"/>
    <property type="match status" value="1"/>
</dbReference>
<dbReference type="GO" id="GO:0170039">
    <property type="term" value="P:proteinogenic amino acid metabolic process"/>
    <property type="evidence" value="ECO:0007669"/>
    <property type="project" value="UniProtKB-ARBA"/>
</dbReference>
<protein>
    <recommendedName>
        <fullName evidence="5">2-amino-3-carboxymuconate-6-semialdehyde decarboxylase</fullName>
        <ecNumber evidence="4">4.1.1.45</ecNumber>
    </recommendedName>
    <alternativeName>
        <fullName evidence="10">Picolinate carboxylase</fullName>
    </alternativeName>
</protein>
<evidence type="ECO:0000256" key="7">
    <source>
        <dbReference type="ARBA" id="ARBA00022793"/>
    </source>
</evidence>
<evidence type="ECO:0000256" key="9">
    <source>
        <dbReference type="ARBA" id="ARBA00023239"/>
    </source>
</evidence>
<evidence type="ECO:0000256" key="6">
    <source>
        <dbReference type="ARBA" id="ARBA00022723"/>
    </source>
</evidence>
<dbReference type="InterPro" id="IPR006680">
    <property type="entry name" value="Amidohydro-rel"/>
</dbReference>
<gene>
    <name evidence="13" type="ORF">RirG_227490</name>
</gene>
<evidence type="ECO:0000256" key="2">
    <source>
        <dbReference type="ARBA" id="ARBA00005871"/>
    </source>
</evidence>
<dbReference type="Proteomes" id="UP000022910">
    <property type="component" value="Unassembled WGS sequence"/>
</dbReference>
<dbReference type="InterPro" id="IPR032466">
    <property type="entry name" value="Metal_Hydrolase"/>
</dbReference>
<dbReference type="SUPFAM" id="SSF51556">
    <property type="entry name" value="Metallo-dependent hydrolases"/>
    <property type="match status" value="1"/>
</dbReference>
<evidence type="ECO:0000259" key="12">
    <source>
        <dbReference type="Pfam" id="PF04909"/>
    </source>
</evidence>
<evidence type="ECO:0000256" key="8">
    <source>
        <dbReference type="ARBA" id="ARBA00022833"/>
    </source>
</evidence>
<comment type="caution">
    <text evidence="13">The sequence shown here is derived from an EMBL/GenBank/DDBJ whole genome shotgun (WGS) entry which is preliminary data.</text>
</comment>
<dbReference type="FunFam" id="3.20.20.140:FF:000029">
    <property type="entry name" value="2-amino-3-carboxymuconate-6-semialdehyde decarboxylase"/>
    <property type="match status" value="1"/>
</dbReference>
<accession>A0A015K707</accession>
<comment type="similarity">
    <text evidence="2">Belongs to the metallo-dependent hydrolases superfamily. ACMSD family.</text>
</comment>
<keyword evidence="7 11" id="KW-0210">Decarboxylase</keyword>
<dbReference type="PANTHER" id="PTHR21240">
    <property type="entry name" value="2-AMINO-3-CARBOXYLMUCONATE-6-SEMIALDEHYDE DECARBOXYLASE"/>
    <property type="match status" value="1"/>
</dbReference>
<evidence type="ECO:0000256" key="11">
    <source>
        <dbReference type="RuleBase" id="RU366045"/>
    </source>
</evidence>
<keyword evidence="9 11" id="KW-0456">Lyase</keyword>
<dbReference type="GO" id="GO:0005829">
    <property type="term" value="C:cytosol"/>
    <property type="evidence" value="ECO:0007669"/>
    <property type="project" value="TreeGrafter"/>
</dbReference>
<dbReference type="GO" id="GO:0016787">
    <property type="term" value="F:hydrolase activity"/>
    <property type="evidence" value="ECO:0007669"/>
    <property type="project" value="InterPro"/>
</dbReference>
<dbReference type="OrthoDB" id="191270at2759"/>
<evidence type="ECO:0000256" key="10">
    <source>
        <dbReference type="ARBA" id="ARBA00031120"/>
    </source>
</evidence>
<name>A0A015K707_RHIIW</name>
<sequence>MAPTPIRQNGGVTSLSNNTHSKFLKIDMHTHILPKQWPDLKKKFGYGEWIQLDHFEPGKARMVLNGKNFREIKCNCWSVEDRKRECDKTGVDIQVLSTVPVMFSYSAKPQHTLELARCLNDHIAQVCKDDPKRFVGLCTLPMQSPELAVQELRRCINELGFVGAQIGSHINDWNLDAPELDQFWKACEQLDAAIFVHPWDMENKGRMEKYWFPWLVGMPCETTISICSLIMGGVFERYPKLKVSFAHGGGSFLGTLGRIAHGFNVRPDICALKIKKNPMEYLDRIYVDSLVHDEDTLHLLIKKLGINKVMLGSDYPFPLGEHHPGKLIEECDWLTNEDKEKVLSGNALKFLGIEHKRDMFTKENKEKNVQYKDN</sequence>
<keyword evidence="8" id="KW-0862">Zinc</keyword>
<keyword evidence="14" id="KW-1185">Reference proteome</keyword>
<evidence type="ECO:0000313" key="13">
    <source>
        <dbReference type="EMBL" id="EXX55201.1"/>
    </source>
</evidence>
<dbReference type="GO" id="GO:1901606">
    <property type="term" value="P:alpha-amino acid catabolic process"/>
    <property type="evidence" value="ECO:0007669"/>
    <property type="project" value="UniProtKB-ARBA"/>
</dbReference>
<organism evidence="13 14">
    <name type="scientific">Rhizophagus irregularis (strain DAOM 197198w)</name>
    <name type="common">Glomus intraradices</name>
    <dbReference type="NCBI Taxonomy" id="1432141"/>
    <lineage>
        <taxon>Eukaryota</taxon>
        <taxon>Fungi</taxon>
        <taxon>Fungi incertae sedis</taxon>
        <taxon>Mucoromycota</taxon>
        <taxon>Glomeromycotina</taxon>
        <taxon>Glomeromycetes</taxon>
        <taxon>Glomerales</taxon>
        <taxon>Glomeraceae</taxon>
        <taxon>Rhizophagus</taxon>
    </lineage>
</organism>
<dbReference type="GO" id="GO:0046872">
    <property type="term" value="F:metal ion binding"/>
    <property type="evidence" value="ECO:0007669"/>
    <property type="project" value="UniProtKB-KW"/>
</dbReference>
<dbReference type="EC" id="4.1.1.45" evidence="4"/>